<accession>A0A8J5RMS3</accession>
<protein>
    <submittedName>
        <fullName evidence="1">Uncharacterized protein</fullName>
    </submittedName>
</protein>
<keyword evidence="2" id="KW-1185">Reference proteome</keyword>
<gene>
    <name evidence="1" type="ORF">GUJ93_ZPchr0002g23138</name>
</gene>
<comment type="caution">
    <text evidence="1">The sequence shown here is derived from an EMBL/GenBank/DDBJ whole genome shotgun (WGS) entry which is preliminary data.</text>
</comment>
<name>A0A8J5RMS3_ZIZPA</name>
<sequence>MAGPAEMAGLGSVSSGRQLGFPARAECTHDRTGQSTCPWRISILTSTSEHPFFILEQGSGELLHAELLIELSPAIMESKSPLSHAGNCLDFPLCATLPKLTPPARLVKLTPRARRSSHRRRAHAERPKLQNLADAARMPALRLIFLSYMK</sequence>
<organism evidence="1 2">
    <name type="scientific">Zizania palustris</name>
    <name type="common">Northern wild rice</name>
    <dbReference type="NCBI Taxonomy" id="103762"/>
    <lineage>
        <taxon>Eukaryota</taxon>
        <taxon>Viridiplantae</taxon>
        <taxon>Streptophyta</taxon>
        <taxon>Embryophyta</taxon>
        <taxon>Tracheophyta</taxon>
        <taxon>Spermatophyta</taxon>
        <taxon>Magnoliopsida</taxon>
        <taxon>Liliopsida</taxon>
        <taxon>Poales</taxon>
        <taxon>Poaceae</taxon>
        <taxon>BOP clade</taxon>
        <taxon>Oryzoideae</taxon>
        <taxon>Oryzeae</taxon>
        <taxon>Zizaniinae</taxon>
        <taxon>Zizania</taxon>
    </lineage>
</organism>
<proteinExistence type="predicted"/>
<dbReference type="EMBL" id="JAAALK010000287">
    <property type="protein sequence ID" value="KAG8057011.1"/>
    <property type="molecule type" value="Genomic_DNA"/>
</dbReference>
<reference evidence="1" key="2">
    <citation type="submission" date="2021-02" db="EMBL/GenBank/DDBJ databases">
        <authorList>
            <person name="Kimball J.A."/>
            <person name="Haas M.W."/>
            <person name="Macchietto M."/>
            <person name="Kono T."/>
            <person name="Duquette J."/>
            <person name="Shao M."/>
        </authorList>
    </citation>
    <scope>NUCLEOTIDE SEQUENCE</scope>
    <source>
        <tissue evidence="1">Fresh leaf tissue</tissue>
    </source>
</reference>
<evidence type="ECO:0000313" key="1">
    <source>
        <dbReference type="EMBL" id="KAG8057011.1"/>
    </source>
</evidence>
<dbReference type="AlphaFoldDB" id="A0A8J5RMS3"/>
<evidence type="ECO:0000313" key="2">
    <source>
        <dbReference type="Proteomes" id="UP000729402"/>
    </source>
</evidence>
<dbReference type="Proteomes" id="UP000729402">
    <property type="component" value="Unassembled WGS sequence"/>
</dbReference>
<reference evidence="1" key="1">
    <citation type="journal article" date="2021" name="bioRxiv">
        <title>Whole Genome Assembly and Annotation of Northern Wild Rice, Zizania palustris L., Supports a Whole Genome Duplication in the Zizania Genus.</title>
        <authorList>
            <person name="Haas M."/>
            <person name="Kono T."/>
            <person name="Macchietto M."/>
            <person name="Millas R."/>
            <person name="McGilp L."/>
            <person name="Shao M."/>
            <person name="Duquette J."/>
            <person name="Hirsch C.N."/>
            <person name="Kimball J."/>
        </authorList>
    </citation>
    <scope>NUCLEOTIDE SEQUENCE</scope>
    <source>
        <tissue evidence="1">Fresh leaf tissue</tissue>
    </source>
</reference>